<evidence type="ECO:0000313" key="2">
    <source>
        <dbReference type="EMBL" id="CAK0850634.1"/>
    </source>
</evidence>
<protein>
    <submittedName>
        <fullName evidence="2">Uncharacterized protein</fullName>
    </submittedName>
</protein>
<organism evidence="2 3">
    <name type="scientific">Prorocentrum cordatum</name>
    <dbReference type="NCBI Taxonomy" id="2364126"/>
    <lineage>
        <taxon>Eukaryota</taxon>
        <taxon>Sar</taxon>
        <taxon>Alveolata</taxon>
        <taxon>Dinophyceae</taxon>
        <taxon>Prorocentrales</taxon>
        <taxon>Prorocentraceae</taxon>
        <taxon>Prorocentrum</taxon>
    </lineage>
</organism>
<accession>A0ABN9TWL0</accession>
<feature type="region of interest" description="Disordered" evidence="1">
    <location>
        <begin position="73"/>
        <end position="92"/>
    </location>
</feature>
<name>A0ABN9TWL0_9DINO</name>
<feature type="region of interest" description="Disordered" evidence="1">
    <location>
        <begin position="775"/>
        <end position="799"/>
    </location>
</feature>
<feature type="compositionally biased region" description="Basic and acidic residues" evidence="1">
    <location>
        <begin position="73"/>
        <end position="90"/>
    </location>
</feature>
<sequence length="851" mass="95057">FRQTLSFLCHSVSSCLAQTVPSRQLFWHPVVRHRSATADGGGNPLQERQVFHSRWLARSPRLCQRRASISREGVPRRGPLDEALRGDGVGHPRPNQARLHLSAALLMAPRLEAGADARGGPPSGCPARPVLRGRRPCRAGEHARAAPSRDPYILSTLDLLRRAEDELTAALRKMLRHGPHNLAGMSDDKANLGKSCKDEGQNVGEQPIGSLDMAAIIRTSHFHRDQSLKREQAHLTHSDCAPNSFDALYASWLGMDGRDFIAYRTFFWKGRLHLFDKDQRPEKNCERSQQQIHTVKFYIERAIELLEYLCNTGGQPTQQRSIFQSNLDNLQELRENLIGLGKVNDHLRAYSLAEIGHRFHERKELGNHGREVKLTKHQRQWITRQALIDLLSVYDHSTPDEQNQVEHFVLNSVVARQASEVKPACVKAWGAGRTGFGSEGSYYDYYRRHVEDDAKSAARLEAPATPPAGAAQPPELAAAAVEATAAPLRDAPGPAAAPVEARPGGFYKRVAFGRGDLPARAEGGPPARGARSVGSGLRVQFLLGHPASPVRPAHQRPLSPAERCLRRCPWVSRSCRRHGRGPSLRRPWTPPGGPRDRRHPRGALPHPPRTRPSCRKQHGPSRRRPQRRRRRARRPPCRGPWALGARRTRARRRHRPGWQRAQRWGSGGAGASGAAAHSSSTRRAAASAHSGGSPSAAVAPQALAVRGLGAGPCAAPPRHPRRQRLRLPGACRARPQHRRRRRWRLRLRHPRAHQGRWRGLLRPGPCSPWTCQSRPRQCRGRPLPRRLPRGTPLGWPRRSWRHQGRAPALRARLWRRRRPSWPRARQPRWLPAGRRASAGAAALAFCSCLPG</sequence>
<proteinExistence type="predicted"/>
<keyword evidence="3" id="KW-1185">Reference proteome</keyword>
<dbReference type="Proteomes" id="UP001189429">
    <property type="component" value="Unassembled WGS sequence"/>
</dbReference>
<evidence type="ECO:0000313" key="3">
    <source>
        <dbReference type="Proteomes" id="UP001189429"/>
    </source>
</evidence>
<feature type="compositionally biased region" description="Basic residues" evidence="1">
    <location>
        <begin position="646"/>
        <end position="657"/>
    </location>
</feature>
<feature type="compositionally biased region" description="Low complexity" evidence="1">
    <location>
        <begin position="672"/>
        <end position="695"/>
    </location>
</feature>
<reference evidence="2" key="1">
    <citation type="submission" date="2023-10" db="EMBL/GenBank/DDBJ databases">
        <authorList>
            <person name="Chen Y."/>
            <person name="Shah S."/>
            <person name="Dougan E. K."/>
            <person name="Thang M."/>
            <person name="Chan C."/>
        </authorList>
    </citation>
    <scope>NUCLEOTIDE SEQUENCE [LARGE SCALE GENOMIC DNA]</scope>
</reference>
<feature type="region of interest" description="Disordered" evidence="1">
    <location>
        <begin position="575"/>
        <end position="695"/>
    </location>
</feature>
<feature type="compositionally biased region" description="Basic residues" evidence="1">
    <location>
        <begin position="608"/>
        <end position="636"/>
    </location>
</feature>
<comment type="caution">
    <text evidence="2">The sequence shown here is derived from an EMBL/GenBank/DDBJ whole genome shotgun (WGS) entry which is preliminary data.</text>
</comment>
<gene>
    <name evidence="2" type="ORF">PCOR1329_LOCUS42997</name>
</gene>
<feature type="non-terminal residue" evidence="2">
    <location>
        <position position="1"/>
    </location>
</feature>
<evidence type="ECO:0000256" key="1">
    <source>
        <dbReference type="SAM" id="MobiDB-lite"/>
    </source>
</evidence>
<dbReference type="EMBL" id="CAUYUJ010015169">
    <property type="protein sequence ID" value="CAK0850634.1"/>
    <property type="molecule type" value="Genomic_DNA"/>
</dbReference>
<feature type="compositionally biased region" description="Basic residues" evidence="1">
    <location>
        <begin position="776"/>
        <end position="788"/>
    </location>
</feature>